<sequence length="167" mass="18856">MVSGFIAEYWGWPAIFYLNGTLGALWTVAYVFLGSPSPQSSKMISDQERSYIQTSLGQVGEQKKLQTPWKAIWTSLPFISLIIAHCGQNWGFWTLMTEMPSYMKQVLGVDIKANGLMSALPYLAMYMLSFPFGFLSDFILKKQWLSITACRKFSNSIGMLFTKLTAC</sequence>
<feature type="transmembrane region" description="Helical" evidence="7">
    <location>
        <begin position="113"/>
        <end position="135"/>
    </location>
</feature>
<comment type="caution">
    <text evidence="8">The sequence shown here is derived from an EMBL/GenBank/DDBJ whole genome shotgun (WGS) entry which is preliminary data.</text>
</comment>
<comment type="subcellular location">
    <subcellularLocation>
        <location evidence="1">Membrane</location>
        <topology evidence="1">Multi-pass membrane protein</topology>
    </subcellularLocation>
</comment>
<dbReference type="STRING" id="104452.A0A0L7L197"/>
<reference evidence="8 9" key="1">
    <citation type="journal article" date="2015" name="Genome Biol. Evol.">
        <title>The genome of winter moth (Operophtera brumata) provides a genomic perspective on sexual dimorphism and phenology.</title>
        <authorList>
            <person name="Derks M.F."/>
            <person name="Smit S."/>
            <person name="Salis L."/>
            <person name="Schijlen E."/>
            <person name="Bossers A."/>
            <person name="Mateman C."/>
            <person name="Pijl A.S."/>
            <person name="de Ridder D."/>
            <person name="Groenen M.A."/>
            <person name="Visser M.E."/>
            <person name="Megens H.J."/>
        </authorList>
    </citation>
    <scope>NUCLEOTIDE SEQUENCE [LARGE SCALE GENOMIC DNA]</scope>
    <source>
        <strain evidence="8">WM2013NL</strain>
        <tissue evidence="8">Head and thorax</tissue>
    </source>
</reference>
<evidence type="ECO:0000313" key="8">
    <source>
        <dbReference type="EMBL" id="KOB69180.1"/>
    </source>
</evidence>
<dbReference type="Proteomes" id="UP000037510">
    <property type="component" value="Unassembled WGS sequence"/>
</dbReference>
<gene>
    <name evidence="8" type="ORF">OBRU01_17201</name>
</gene>
<dbReference type="FunFam" id="1.20.1250.20:FF:000003">
    <property type="entry name" value="Solute carrier family 17 member 3"/>
    <property type="match status" value="1"/>
</dbReference>
<dbReference type="Pfam" id="PF07690">
    <property type="entry name" value="MFS_1"/>
    <property type="match status" value="1"/>
</dbReference>
<evidence type="ECO:0000256" key="6">
    <source>
        <dbReference type="ARBA" id="ARBA00023136"/>
    </source>
</evidence>
<dbReference type="Gene3D" id="1.20.1250.20">
    <property type="entry name" value="MFS general substrate transporter like domains"/>
    <property type="match status" value="1"/>
</dbReference>
<keyword evidence="4" id="KW-0769">Symport</keyword>
<keyword evidence="3 7" id="KW-0812">Transmembrane</keyword>
<protein>
    <submittedName>
        <fullName evidence="8">Sodium-dependent phosphate transporter</fullName>
    </submittedName>
</protein>
<organism evidence="8 9">
    <name type="scientific">Operophtera brumata</name>
    <name type="common">Winter moth</name>
    <name type="synonym">Phalaena brumata</name>
    <dbReference type="NCBI Taxonomy" id="104452"/>
    <lineage>
        <taxon>Eukaryota</taxon>
        <taxon>Metazoa</taxon>
        <taxon>Ecdysozoa</taxon>
        <taxon>Arthropoda</taxon>
        <taxon>Hexapoda</taxon>
        <taxon>Insecta</taxon>
        <taxon>Pterygota</taxon>
        <taxon>Neoptera</taxon>
        <taxon>Endopterygota</taxon>
        <taxon>Lepidoptera</taxon>
        <taxon>Glossata</taxon>
        <taxon>Ditrysia</taxon>
        <taxon>Geometroidea</taxon>
        <taxon>Geometridae</taxon>
        <taxon>Larentiinae</taxon>
        <taxon>Operophtera</taxon>
    </lineage>
</organism>
<evidence type="ECO:0000256" key="3">
    <source>
        <dbReference type="ARBA" id="ARBA00022692"/>
    </source>
</evidence>
<keyword evidence="6 7" id="KW-0472">Membrane</keyword>
<evidence type="ECO:0000256" key="2">
    <source>
        <dbReference type="ARBA" id="ARBA00022448"/>
    </source>
</evidence>
<evidence type="ECO:0000256" key="5">
    <source>
        <dbReference type="ARBA" id="ARBA00022989"/>
    </source>
</evidence>
<dbReference type="PANTHER" id="PTHR11662">
    <property type="entry name" value="SOLUTE CARRIER FAMILY 17"/>
    <property type="match status" value="1"/>
</dbReference>
<keyword evidence="2" id="KW-0813">Transport</keyword>
<dbReference type="AlphaFoldDB" id="A0A0L7L197"/>
<dbReference type="InterPro" id="IPR036259">
    <property type="entry name" value="MFS_trans_sf"/>
</dbReference>
<evidence type="ECO:0000256" key="1">
    <source>
        <dbReference type="ARBA" id="ARBA00004141"/>
    </source>
</evidence>
<keyword evidence="5 7" id="KW-1133">Transmembrane helix</keyword>
<dbReference type="InterPro" id="IPR050382">
    <property type="entry name" value="MFS_Na/Anion_cotransporter"/>
</dbReference>
<dbReference type="GO" id="GO:0006820">
    <property type="term" value="P:monoatomic anion transport"/>
    <property type="evidence" value="ECO:0007669"/>
    <property type="project" value="TreeGrafter"/>
</dbReference>
<dbReference type="GO" id="GO:0015293">
    <property type="term" value="F:symporter activity"/>
    <property type="evidence" value="ECO:0007669"/>
    <property type="project" value="UniProtKB-KW"/>
</dbReference>
<name>A0A0L7L197_OPEBR</name>
<dbReference type="SUPFAM" id="SSF103473">
    <property type="entry name" value="MFS general substrate transporter"/>
    <property type="match status" value="1"/>
</dbReference>
<dbReference type="GO" id="GO:0016020">
    <property type="term" value="C:membrane"/>
    <property type="evidence" value="ECO:0007669"/>
    <property type="project" value="UniProtKB-SubCell"/>
</dbReference>
<evidence type="ECO:0000313" key="9">
    <source>
        <dbReference type="Proteomes" id="UP000037510"/>
    </source>
</evidence>
<dbReference type="PANTHER" id="PTHR11662:SF280">
    <property type="entry name" value="FI21844P1-RELATED"/>
    <property type="match status" value="1"/>
</dbReference>
<proteinExistence type="predicted"/>
<feature type="transmembrane region" description="Helical" evidence="7">
    <location>
        <begin position="12"/>
        <end position="33"/>
    </location>
</feature>
<dbReference type="EMBL" id="JTDY01003667">
    <property type="protein sequence ID" value="KOB69180.1"/>
    <property type="molecule type" value="Genomic_DNA"/>
</dbReference>
<dbReference type="InterPro" id="IPR011701">
    <property type="entry name" value="MFS"/>
</dbReference>
<keyword evidence="9" id="KW-1185">Reference proteome</keyword>
<feature type="transmembrane region" description="Helical" evidence="7">
    <location>
        <begin position="71"/>
        <end position="93"/>
    </location>
</feature>
<evidence type="ECO:0000256" key="4">
    <source>
        <dbReference type="ARBA" id="ARBA00022847"/>
    </source>
</evidence>
<evidence type="ECO:0000256" key="7">
    <source>
        <dbReference type="SAM" id="Phobius"/>
    </source>
</evidence>
<accession>A0A0L7L197</accession>